<dbReference type="Pfam" id="PF12840">
    <property type="entry name" value="HTH_20"/>
    <property type="match status" value="1"/>
</dbReference>
<dbReference type="Proteomes" id="UP000019753">
    <property type="component" value="Unassembled WGS sequence"/>
</dbReference>
<dbReference type="InterPro" id="IPR036388">
    <property type="entry name" value="WH-like_DNA-bd_sf"/>
</dbReference>
<dbReference type="InterPro" id="IPR036390">
    <property type="entry name" value="WH_DNA-bd_sf"/>
</dbReference>
<name>A0A021VVB2_9CELL</name>
<dbReference type="InterPro" id="IPR011991">
    <property type="entry name" value="ArsR-like_HTH"/>
</dbReference>
<dbReference type="EMBL" id="AXCW01000056">
    <property type="protein sequence ID" value="EYR63975.1"/>
    <property type="molecule type" value="Genomic_DNA"/>
</dbReference>
<dbReference type="RefSeq" id="WP_034224664.1">
    <property type="nucleotide sequence ID" value="NZ_AXCW01000056.1"/>
</dbReference>
<sequence>MSSDERASEADARALGSVLRMRILRLCLDEPLTNKEIAGRLGKDPGTTYHHVRTLAERGFLAPQADRRGARGAREVPYLATRKSWRAPQVPGQYQVLVDAFLEELAEAPPSSVVAARLGVRLSPEAFDEAIGRISEVLQELADLPPDPDGVPFSLFFAAHEDVRRRRGDASDRPAP</sequence>
<evidence type="ECO:0000313" key="1">
    <source>
        <dbReference type="EMBL" id="EYR63975.1"/>
    </source>
</evidence>
<proteinExistence type="predicted"/>
<dbReference type="CDD" id="cd00090">
    <property type="entry name" value="HTH_ARSR"/>
    <property type="match status" value="1"/>
</dbReference>
<reference evidence="1 2" key="1">
    <citation type="submission" date="2014-01" db="EMBL/GenBank/DDBJ databases">
        <title>Actinotalea ferrariae CF5-4.</title>
        <authorList>
            <person name="Chen F."/>
            <person name="Li Y."/>
            <person name="Wang G."/>
        </authorList>
    </citation>
    <scope>NUCLEOTIDE SEQUENCE [LARGE SCALE GENOMIC DNA]</scope>
    <source>
        <strain evidence="1 2">CF5-4</strain>
    </source>
</reference>
<protein>
    <submittedName>
        <fullName evidence="1">ArsR family transcriptional regulator</fullName>
    </submittedName>
</protein>
<keyword evidence="2" id="KW-1185">Reference proteome</keyword>
<comment type="caution">
    <text evidence="1">The sequence shown here is derived from an EMBL/GenBank/DDBJ whole genome shotgun (WGS) entry which is preliminary data.</text>
</comment>
<accession>A0A021VVB2</accession>
<dbReference type="AlphaFoldDB" id="A0A021VVB2"/>
<dbReference type="OrthoDB" id="7945987at2"/>
<organism evidence="1 2">
    <name type="scientific">Actinotalea ferrariae CF5-4</name>
    <dbReference type="NCBI Taxonomy" id="948458"/>
    <lineage>
        <taxon>Bacteria</taxon>
        <taxon>Bacillati</taxon>
        <taxon>Actinomycetota</taxon>
        <taxon>Actinomycetes</taxon>
        <taxon>Micrococcales</taxon>
        <taxon>Cellulomonadaceae</taxon>
        <taxon>Actinotalea</taxon>
    </lineage>
</organism>
<dbReference type="Gene3D" id="1.10.10.10">
    <property type="entry name" value="Winged helix-like DNA-binding domain superfamily/Winged helix DNA-binding domain"/>
    <property type="match status" value="1"/>
</dbReference>
<dbReference type="SUPFAM" id="SSF46785">
    <property type="entry name" value="Winged helix' DNA-binding domain"/>
    <property type="match status" value="1"/>
</dbReference>
<evidence type="ECO:0000313" key="2">
    <source>
        <dbReference type="Proteomes" id="UP000019753"/>
    </source>
</evidence>
<gene>
    <name evidence="1" type="ORF">N866_16680</name>
</gene>